<dbReference type="PANTHER" id="PTHR46558">
    <property type="entry name" value="TRACRIPTIONAL REGULATORY PROTEIN-RELATED-RELATED"/>
    <property type="match status" value="1"/>
</dbReference>
<organism evidence="3 4">
    <name type="scientific">Clostridium botulinum</name>
    <dbReference type="NCBI Taxonomy" id="1491"/>
    <lineage>
        <taxon>Bacteria</taxon>
        <taxon>Bacillati</taxon>
        <taxon>Bacillota</taxon>
        <taxon>Clostridia</taxon>
        <taxon>Eubacteriales</taxon>
        <taxon>Clostridiaceae</taxon>
        <taxon>Clostridium</taxon>
    </lineage>
</organism>
<dbReference type="PANTHER" id="PTHR46558:SF11">
    <property type="entry name" value="HTH-TYPE TRANSCRIPTIONAL REGULATOR XRE"/>
    <property type="match status" value="1"/>
</dbReference>
<dbReference type="InterPro" id="IPR001387">
    <property type="entry name" value="Cro/C1-type_HTH"/>
</dbReference>
<protein>
    <recommendedName>
        <fullName evidence="2">HTH cro/C1-type domain-containing protein</fullName>
    </recommendedName>
</protein>
<dbReference type="Gene3D" id="1.10.260.40">
    <property type="entry name" value="lambda repressor-like DNA-binding domains"/>
    <property type="match status" value="1"/>
</dbReference>
<name>A0ABC8CYP0_CLOBO</name>
<dbReference type="AlphaFoldDB" id="A0ABC8CYP0"/>
<dbReference type="GO" id="GO:0003677">
    <property type="term" value="F:DNA binding"/>
    <property type="evidence" value="ECO:0007669"/>
    <property type="project" value="UniProtKB-KW"/>
</dbReference>
<dbReference type="Pfam" id="PF01381">
    <property type="entry name" value="HTH_3"/>
    <property type="match status" value="1"/>
</dbReference>
<gene>
    <name evidence="3" type="ORF">C7M56_18190</name>
</gene>
<reference evidence="3 4" key="1">
    <citation type="submission" date="2018-01" db="EMBL/GenBank/DDBJ databases">
        <title>Genetic Diversity of Clostridium botulinum in seafood.</title>
        <authorList>
            <person name="Athira V."/>
            <person name="Arun Jyothi P.V."/>
            <person name="Lalitha K.V."/>
            <person name="Joseph T.C."/>
        </authorList>
    </citation>
    <scope>NUCLEOTIDE SEQUENCE [LARGE SCALE GENOMIC DNA]</scope>
    <source>
        <strain evidence="3 4">Mfbjulcb8</strain>
    </source>
</reference>
<evidence type="ECO:0000256" key="1">
    <source>
        <dbReference type="ARBA" id="ARBA00023125"/>
    </source>
</evidence>
<sequence length="213" mass="24800">MSIFSDTLKKLREDSNLTQTELSKQLEKFNIKTSPQNISYWEKGRQPPFEAIIALSKIFNVSIDFLVGATPYKTLEEKIALDDITDLSDEIIDQRIVNTLINLKKILNILKQSNSDYFEDYIRFLSISKEYFLAISSLCLDLEEQILDNNLKKFDLNAVNELIKNNQYKFREIDDIYFHLTNFLSSLSMDYKSNVITHAIHQLTLSLNNVNDK</sequence>
<dbReference type="SMART" id="SM00530">
    <property type="entry name" value="HTH_XRE"/>
    <property type="match status" value="1"/>
</dbReference>
<evidence type="ECO:0000259" key="2">
    <source>
        <dbReference type="PROSITE" id="PS50943"/>
    </source>
</evidence>
<accession>A0ABC8CYP0</accession>
<dbReference type="PROSITE" id="PS50943">
    <property type="entry name" value="HTH_CROC1"/>
    <property type="match status" value="1"/>
</dbReference>
<feature type="domain" description="HTH cro/C1-type" evidence="2">
    <location>
        <begin position="8"/>
        <end position="66"/>
    </location>
</feature>
<dbReference type="RefSeq" id="WP_159036063.1">
    <property type="nucleotide sequence ID" value="NZ_CP027777.1"/>
</dbReference>
<proteinExistence type="predicted"/>
<dbReference type="EMBL" id="CP027777">
    <property type="protein sequence ID" value="AVQ40504.1"/>
    <property type="molecule type" value="Genomic_DNA"/>
</dbReference>
<evidence type="ECO:0000313" key="3">
    <source>
        <dbReference type="EMBL" id="AVQ40504.1"/>
    </source>
</evidence>
<dbReference type="Proteomes" id="UP000240615">
    <property type="component" value="Chromosome"/>
</dbReference>
<evidence type="ECO:0000313" key="4">
    <source>
        <dbReference type="Proteomes" id="UP000240615"/>
    </source>
</evidence>
<keyword evidence="1" id="KW-0238">DNA-binding</keyword>
<dbReference type="InterPro" id="IPR010982">
    <property type="entry name" value="Lambda_DNA-bd_dom_sf"/>
</dbReference>
<dbReference type="SUPFAM" id="SSF47413">
    <property type="entry name" value="lambda repressor-like DNA-binding domains"/>
    <property type="match status" value="1"/>
</dbReference>
<dbReference type="CDD" id="cd00093">
    <property type="entry name" value="HTH_XRE"/>
    <property type="match status" value="1"/>
</dbReference>